<dbReference type="Gene3D" id="3.80.10.10">
    <property type="entry name" value="Ribonuclease Inhibitor"/>
    <property type="match status" value="1"/>
</dbReference>
<dbReference type="EMBL" id="JAVRRG010000009">
    <property type="protein sequence ID" value="KAK5099605.1"/>
    <property type="molecule type" value="Genomic_DNA"/>
</dbReference>
<feature type="region of interest" description="Disordered" evidence="1">
    <location>
        <begin position="52"/>
        <end position="127"/>
    </location>
</feature>
<reference evidence="2 3" key="1">
    <citation type="submission" date="2023-08" db="EMBL/GenBank/DDBJ databases">
        <title>Black Yeasts Isolated from many extreme environments.</title>
        <authorList>
            <person name="Coleine C."/>
            <person name="Stajich J.E."/>
            <person name="Selbmann L."/>
        </authorList>
    </citation>
    <scope>NUCLEOTIDE SEQUENCE [LARGE SCALE GENOMIC DNA]</scope>
    <source>
        <strain evidence="2 3">CCFEE 5885</strain>
    </source>
</reference>
<feature type="compositionally biased region" description="Polar residues" evidence="1">
    <location>
        <begin position="53"/>
        <end position="78"/>
    </location>
</feature>
<dbReference type="Proteomes" id="UP001345013">
    <property type="component" value="Unassembled WGS sequence"/>
</dbReference>
<sequence length="661" mass="73950">MPDATISITLRKIRGGCKVLTTTQREQETKEAHPLDQEKMASTILHRILSKTKMPSLSDRSTNDQSLPNVKQQPTSTSSRHRISFGESTTTRKQSVDVSPHSMNHRKSSYASVREDSDFPQSFTTRRTSRVSADLPADYLPRRLESARVEDEEAIFDDSESDLTPGESCGSAYTDGTIEEELKRQPTTIEALPDEILDQIFDKIQLDASSQDNYLRPQVDLFSCLLVSKAVHNAALRVLYKNVLIYRSKTFHKLVTTLDEDPTLGKLIQTLDFSHYSNMGYGRSRGQMSGTPYLTKESMKAALSKTGALKAFLVHEHLDDELDLGVMSSLFSIPTLRAVDFTSCSSALFVDAFTSIWTMSQPPQSTNIQRLCLHECTTLPPSLFEAILPRLGQLTHLDLAHTRVNDTALLSVPPSARLTHLNLERCTQLTGPAVVRFLTEHPAASDSMIWLSLNMDPSRYRLLSAEDLDSLLPALPSSLRALNLGGSRIASKHVPALRLLATHLEELGIKGADLSLSGDITQILSLPTDQKTKLENAHLKSSLRYIDLTDVTSVTQMSLCYSPISIKDNHSLPLEVIEVGGPVLTEIVRRDKNVKNPEWTVRELGRRGWYVRNPNSLPSGTKLDDGYRPWKMGARWWGMRKLSMMEQDVGGMYGYFMFKRN</sequence>
<name>A0ABR0KN41_9EURO</name>
<dbReference type="InterPro" id="IPR032675">
    <property type="entry name" value="LRR_dom_sf"/>
</dbReference>
<gene>
    <name evidence="2" type="ORF">LTR24_001264</name>
</gene>
<keyword evidence="3" id="KW-1185">Reference proteome</keyword>
<evidence type="ECO:0000313" key="2">
    <source>
        <dbReference type="EMBL" id="KAK5099605.1"/>
    </source>
</evidence>
<dbReference type="SUPFAM" id="SSF52047">
    <property type="entry name" value="RNI-like"/>
    <property type="match status" value="1"/>
</dbReference>
<organism evidence="2 3">
    <name type="scientific">Lithohypha guttulata</name>
    <dbReference type="NCBI Taxonomy" id="1690604"/>
    <lineage>
        <taxon>Eukaryota</taxon>
        <taxon>Fungi</taxon>
        <taxon>Dikarya</taxon>
        <taxon>Ascomycota</taxon>
        <taxon>Pezizomycotina</taxon>
        <taxon>Eurotiomycetes</taxon>
        <taxon>Chaetothyriomycetidae</taxon>
        <taxon>Chaetothyriales</taxon>
        <taxon>Trichomeriaceae</taxon>
        <taxon>Lithohypha</taxon>
    </lineage>
</organism>
<accession>A0ABR0KN41</accession>
<evidence type="ECO:0000256" key="1">
    <source>
        <dbReference type="SAM" id="MobiDB-lite"/>
    </source>
</evidence>
<evidence type="ECO:0000313" key="3">
    <source>
        <dbReference type="Proteomes" id="UP001345013"/>
    </source>
</evidence>
<comment type="caution">
    <text evidence="2">The sequence shown here is derived from an EMBL/GenBank/DDBJ whole genome shotgun (WGS) entry which is preliminary data.</text>
</comment>
<feature type="compositionally biased region" description="Polar residues" evidence="1">
    <location>
        <begin position="86"/>
        <end position="97"/>
    </location>
</feature>
<protein>
    <submittedName>
        <fullName evidence="2">Uncharacterized protein</fullName>
    </submittedName>
</protein>
<proteinExistence type="predicted"/>